<dbReference type="GO" id="GO:0005634">
    <property type="term" value="C:nucleus"/>
    <property type="evidence" value="ECO:0007669"/>
    <property type="project" value="UniProtKB-SubCell"/>
</dbReference>
<evidence type="ECO:0000256" key="5">
    <source>
        <dbReference type="ARBA" id="ARBA00023242"/>
    </source>
</evidence>
<dbReference type="GO" id="GO:0003677">
    <property type="term" value="F:DNA binding"/>
    <property type="evidence" value="ECO:0007669"/>
    <property type="project" value="UniProtKB-KW"/>
</dbReference>
<dbReference type="InterPro" id="IPR015300">
    <property type="entry name" value="DNA-bd_pseudobarrel_sf"/>
</dbReference>
<dbReference type="Gene3D" id="2.40.330.10">
    <property type="entry name" value="DNA-binding pseudobarrel domain"/>
    <property type="match status" value="2"/>
</dbReference>
<dbReference type="InterPro" id="IPR050655">
    <property type="entry name" value="Plant_B3_domain"/>
</dbReference>
<accession>A0A175YKQ1</accession>
<keyword evidence="5" id="KW-0539">Nucleus</keyword>
<keyword evidence="3" id="KW-0238">DNA-binding</keyword>
<reference evidence="7" key="1">
    <citation type="journal article" date="2016" name="Nat. Genet.">
        <title>A high-quality carrot genome assembly provides new insights into carotenoid accumulation and asterid genome evolution.</title>
        <authorList>
            <person name="Iorizzo M."/>
            <person name="Ellison S."/>
            <person name="Senalik D."/>
            <person name="Zeng P."/>
            <person name="Satapoomin P."/>
            <person name="Huang J."/>
            <person name="Bowman M."/>
            <person name="Iovene M."/>
            <person name="Sanseverino W."/>
            <person name="Cavagnaro P."/>
            <person name="Yildiz M."/>
            <person name="Macko-Podgorni A."/>
            <person name="Moranska E."/>
            <person name="Grzebelus E."/>
            <person name="Grzebelus D."/>
            <person name="Ashrafi H."/>
            <person name="Zheng Z."/>
            <person name="Cheng S."/>
            <person name="Spooner D."/>
            <person name="Van Deynze A."/>
            <person name="Simon P."/>
        </authorList>
    </citation>
    <scope>NUCLEOTIDE SEQUENCE [LARGE SCALE GENOMIC DNA]</scope>
    <source>
        <tissue evidence="7">Leaf</tissue>
    </source>
</reference>
<dbReference type="Gramene" id="KZM84159">
    <property type="protein sequence ID" value="KZM84159"/>
    <property type="gene ID" value="DCAR_028294"/>
</dbReference>
<evidence type="ECO:0000313" key="7">
    <source>
        <dbReference type="EMBL" id="KZM84159.1"/>
    </source>
</evidence>
<dbReference type="PANTHER" id="PTHR31920:SF135">
    <property type="entry name" value="B3 DOMAIN-CONTAINING PROTEIN OS03G0621600-RELATED"/>
    <property type="match status" value="1"/>
</dbReference>
<dbReference type="PANTHER" id="PTHR31920">
    <property type="entry name" value="B3 DOMAIN-CONTAINING"/>
    <property type="match status" value="1"/>
</dbReference>
<proteinExistence type="predicted"/>
<gene>
    <name evidence="7" type="ORF">DCAR_028294</name>
</gene>
<keyword evidence="2" id="KW-0805">Transcription regulation</keyword>
<protein>
    <recommendedName>
        <fullName evidence="6">TF-B3 domain-containing protein</fullName>
    </recommendedName>
</protein>
<dbReference type="PROSITE" id="PS50863">
    <property type="entry name" value="B3"/>
    <property type="match status" value="1"/>
</dbReference>
<dbReference type="AlphaFoldDB" id="A0A175YKQ1"/>
<comment type="caution">
    <text evidence="7">The sequence shown here is derived from an EMBL/GenBank/DDBJ whole genome shotgun (WGS) entry which is preliminary data.</text>
</comment>
<feature type="domain" description="TF-B3" evidence="6">
    <location>
        <begin position="112"/>
        <end position="164"/>
    </location>
</feature>
<organism evidence="7">
    <name type="scientific">Daucus carota subsp. sativus</name>
    <name type="common">Carrot</name>
    <dbReference type="NCBI Taxonomy" id="79200"/>
    <lineage>
        <taxon>Eukaryota</taxon>
        <taxon>Viridiplantae</taxon>
        <taxon>Streptophyta</taxon>
        <taxon>Embryophyta</taxon>
        <taxon>Tracheophyta</taxon>
        <taxon>Spermatophyta</taxon>
        <taxon>Magnoliopsida</taxon>
        <taxon>eudicotyledons</taxon>
        <taxon>Gunneridae</taxon>
        <taxon>Pentapetalae</taxon>
        <taxon>asterids</taxon>
        <taxon>campanulids</taxon>
        <taxon>Apiales</taxon>
        <taxon>Apiaceae</taxon>
        <taxon>Apioideae</taxon>
        <taxon>Scandiceae</taxon>
        <taxon>Daucinae</taxon>
        <taxon>Daucus</taxon>
        <taxon>Daucus sect. Daucus</taxon>
    </lineage>
</organism>
<dbReference type="SUPFAM" id="SSF101936">
    <property type="entry name" value="DNA-binding pseudobarrel domain"/>
    <property type="match status" value="3"/>
</dbReference>
<sequence length="428" mass="49148">MASSSSRNMITEKEEIYNPYAVEINYSIPPKIASSSSEGGNVLDVSDIEIDKLCGNFCYNAYNNWHGLFDLVLRQKHLRKRDHYKIFKRKACQKLCIFESMDWVKLCFKNLTWIVKLKWMDGKVYLDRKWYSFAKAGNLKKRDTIVFQMTGNSQKFEVSVFESDILKNCNTSGIGHRTGVMSWFKMINENVLSSGQMEITRVVMQSSGAIFHEKVNLIMGGAETVIVEFCAVRNFLTGMSKLIQQYHVEEDDVLVFRYVSPSTFSVGFFKSSGMAFNYNMETTIVSTTMNNVQEPEVILISDSSVEMVEEAVLNLDNEEEDNNMDFGAGDIEDNVFFQVTLKRSHVDEKYHGVYLPKTLYSTFNSWSRGTTIRLICGDNVYYVAALRNQKICRLGRGWTEFTIGNEFEEGQILQFIYVADKTFQVDVV</sequence>
<dbReference type="InterPro" id="IPR003340">
    <property type="entry name" value="B3_DNA-bd"/>
</dbReference>
<name>A0A175YKQ1_DAUCS</name>
<dbReference type="EMBL" id="LNRQ01000008">
    <property type="protein sequence ID" value="KZM84159.1"/>
    <property type="molecule type" value="Genomic_DNA"/>
</dbReference>
<evidence type="ECO:0000256" key="4">
    <source>
        <dbReference type="ARBA" id="ARBA00023163"/>
    </source>
</evidence>
<evidence type="ECO:0000256" key="2">
    <source>
        <dbReference type="ARBA" id="ARBA00023015"/>
    </source>
</evidence>
<evidence type="ECO:0000256" key="1">
    <source>
        <dbReference type="ARBA" id="ARBA00004123"/>
    </source>
</evidence>
<evidence type="ECO:0000256" key="3">
    <source>
        <dbReference type="ARBA" id="ARBA00023125"/>
    </source>
</evidence>
<comment type="subcellular location">
    <subcellularLocation>
        <location evidence="1">Nucleus</location>
    </subcellularLocation>
</comment>
<evidence type="ECO:0000259" key="6">
    <source>
        <dbReference type="PROSITE" id="PS50863"/>
    </source>
</evidence>
<keyword evidence="4" id="KW-0804">Transcription</keyword>